<dbReference type="KEGG" id="vah:G7081_03545"/>
<dbReference type="EMBL" id="CP049886">
    <property type="protein sequence ID" value="QIL46211.1"/>
    <property type="molecule type" value="Genomic_DNA"/>
</dbReference>
<reference evidence="1 2" key="1">
    <citation type="submission" date="2020-03" db="EMBL/GenBank/DDBJ databases">
        <title>Vagococcus sp. nov., isolated from beetles.</title>
        <authorList>
            <person name="Hyun D.-W."/>
            <person name="Bae J.-W."/>
        </authorList>
    </citation>
    <scope>NUCLEOTIDE SEQUENCE [LARGE SCALE GENOMIC DNA]</scope>
    <source>
        <strain evidence="1 2">HDW17A</strain>
    </source>
</reference>
<organism evidence="1 2">
    <name type="scientific">Vagococcus coleopterorum</name>
    <dbReference type="NCBI Taxonomy" id="2714946"/>
    <lineage>
        <taxon>Bacteria</taxon>
        <taxon>Bacillati</taxon>
        <taxon>Bacillota</taxon>
        <taxon>Bacilli</taxon>
        <taxon>Lactobacillales</taxon>
        <taxon>Enterococcaceae</taxon>
        <taxon>Vagococcus</taxon>
    </lineage>
</organism>
<sequence>MILDILESNDRVEMLIVMMLEQYNNHVLTANMVCSELNISNYKLEQHVKGINQVLENNEVKIDKEGILIYGPVTTNRLEKLKQTYIMRSKKFHLLQYILDGGQSMPDFSKKAFLSIPQSYRLRLELASFLKNELNIELNSMELIAPSELALRNSLYDLYFFYFSGFDLPFSNEVREKYLEIKKMVQAVFTKRIPKTQGKNLKLFICIQLTRVLSNKNITSMDRNLIDGLITMEKTDYYFSQAMTNLGLSPDEQVVLIAYIQLNIQKADISVVKSGRVQELIEMFELTIKEQIKKDVYANTDIVEESAMLFANWLIFSNKATSFIEEAQIGYFCEMYPTFHSIAHRFVDVYCRNLLPIQVDNSQLAKYYYDLIFLLIQEISLHEIEPIINICVDFSHGSAYNMFIKRNIENYKDLNINLQESYNGDTDLYLTDIYLPNIKTDKIIWRDPPTVNDWGTFADKVLLIKESKVEKD</sequence>
<accession>A0A6G8AMA6</accession>
<proteinExistence type="predicted"/>
<dbReference type="RefSeq" id="WP_166007462.1">
    <property type="nucleotide sequence ID" value="NZ_CP049886.1"/>
</dbReference>
<dbReference type="Proteomes" id="UP000500890">
    <property type="component" value="Chromosome"/>
</dbReference>
<gene>
    <name evidence="1" type="ORF">G7081_03545</name>
</gene>
<dbReference type="AlphaFoldDB" id="A0A6G8AMA6"/>
<keyword evidence="2" id="KW-1185">Reference proteome</keyword>
<evidence type="ECO:0000313" key="2">
    <source>
        <dbReference type="Proteomes" id="UP000500890"/>
    </source>
</evidence>
<protein>
    <submittedName>
        <fullName evidence="1">Uncharacterized protein</fullName>
    </submittedName>
</protein>
<evidence type="ECO:0000313" key="1">
    <source>
        <dbReference type="EMBL" id="QIL46211.1"/>
    </source>
</evidence>
<name>A0A6G8AMA6_9ENTE</name>